<feature type="region of interest" description="Disordered" evidence="1">
    <location>
        <begin position="1"/>
        <end position="46"/>
    </location>
</feature>
<comment type="caution">
    <text evidence="2">The sequence shown here is derived from an EMBL/GenBank/DDBJ whole genome shotgun (WGS) entry which is preliminary data.</text>
</comment>
<evidence type="ECO:0008006" key="4">
    <source>
        <dbReference type="Google" id="ProtNLM"/>
    </source>
</evidence>
<reference evidence="2" key="1">
    <citation type="submission" date="2020-05" db="EMBL/GenBank/DDBJ databases">
        <title>Phylogenomic resolution of chytrid fungi.</title>
        <authorList>
            <person name="Stajich J.E."/>
            <person name="Amses K."/>
            <person name="Simmons R."/>
            <person name="Seto K."/>
            <person name="Myers J."/>
            <person name="Bonds A."/>
            <person name="Quandt C.A."/>
            <person name="Barry K."/>
            <person name="Liu P."/>
            <person name="Grigoriev I."/>
            <person name="Longcore J.E."/>
            <person name="James T.Y."/>
        </authorList>
    </citation>
    <scope>NUCLEOTIDE SEQUENCE</scope>
    <source>
        <strain evidence="2">JEL0513</strain>
    </source>
</reference>
<name>A0AAD5SS57_9FUNG</name>
<dbReference type="Gene3D" id="1.20.5.170">
    <property type="match status" value="1"/>
</dbReference>
<feature type="region of interest" description="Disordered" evidence="1">
    <location>
        <begin position="327"/>
        <end position="377"/>
    </location>
</feature>
<feature type="compositionally biased region" description="Low complexity" evidence="1">
    <location>
        <begin position="354"/>
        <end position="377"/>
    </location>
</feature>
<keyword evidence="3" id="KW-1185">Reference proteome</keyword>
<dbReference type="AlphaFoldDB" id="A0AAD5SS57"/>
<dbReference type="Proteomes" id="UP001211907">
    <property type="component" value="Unassembled WGS sequence"/>
</dbReference>
<evidence type="ECO:0000313" key="3">
    <source>
        <dbReference type="Proteomes" id="UP001211907"/>
    </source>
</evidence>
<feature type="compositionally biased region" description="Polar residues" evidence="1">
    <location>
        <begin position="300"/>
        <end position="311"/>
    </location>
</feature>
<dbReference type="EMBL" id="JADGJH010002400">
    <property type="protein sequence ID" value="KAJ3098693.1"/>
    <property type="molecule type" value="Genomic_DNA"/>
</dbReference>
<gene>
    <name evidence="2" type="ORF">HK100_005057</name>
</gene>
<feature type="compositionally biased region" description="Basic and acidic residues" evidence="1">
    <location>
        <begin position="24"/>
        <end position="35"/>
    </location>
</feature>
<feature type="region of interest" description="Disordered" evidence="1">
    <location>
        <begin position="286"/>
        <end position="311"/>
    </location>
</feature>
<sequence length="588" mass="64830">MNSLPLLPTTTTTAQNSGRKRRSKETEAAGSEKRRSVSITNNDGEDNEQLARIRARNLEAQRTFQQKKAAKMTALENEVAALRAIVARTELPATVNNSPATVNSATAILAASNDSDALRRQIVVLGAENALLRATGVAVDLSSAKISTSNLPNQSNHHLSASSGLNSECSTCALEKLKSLVIMGLVKSLEAKITALQFENQTLRLASSSSFDFASSMFDSSVPIQNFQNNNTVTNSTTASVTTGVTIPPFSDIDGLSSFENLPSLANVISQQKHSVNLINSDGSEWQQNEHANEWRQSEEQNSQWHPQSSANDWHKIVSAQQQQLYPSSTTNNPLQQHHAISQNNPHNPSQTPTAFSANSPSSVSTPASQSAFSQPQQQQQQFLSATQLYGPPEVEFCRIAMKSIPSLTNCRYVDDLFNVFVLQSACTDRAKIQIYGLKCMSLRGRILDSCTLMDRQKVLELILFRNSMFDAEHIETGRTSAQVTQIPDEAKRYRDTLTAIKSLNADPVALALIDELCILNWSPNVKGRGKEKLMKIFAIGKRLEKTCGSVEDRTRYQLATEMFREGNKKRMDELYAEVDAEELPYLV</sequence>
<organism evidence="2 3">
    <name type="scientific">Physocladia obscura</name>
    <dbReference type="NCBI Taxonomy" id="109957"/>
    <lineage>
        <taxon>Eukaryota</taxon>
        <taxon>Fungi</taxon>
        <taxon>Fungi incertae sedis</taxon>
        <taxon>Chytridiomycota</taxon>
        <taxon>Chytridiomycota incertae sedis</taxon>
        <taxon>Chytridiomycetes</taxon>
        <taxon>Chytridiales</taxon>
        <taxon>Chytriomycetaceae</taxon>
        <taxon>Physocladia</taxon>
    </lineage>
</organism>
<accession>A0AAD5SS57</accession>
<proteinExistence type="predicted"/>
<feature type="compositionally biased region" description="Low complexity" evidence="1">
    <location>
        <begin position="1"/>
        <end position="13"/>
    </location>
</feature>
<feature type="compositionally biased region" description="Polar residues" evidence="1">
    <location>
        <begin position="327"/>
        <end position="353"/>
    </location>
</feature>
<dbReference type="CDD" id="cd14688">
    <property type="entry name" value="bZIP_YAP"/>
    <property type="match status" value="1"/>
</dbReference>
<evidence type="ECO:0000256" key="1">
    <source>
        <dbReference type="SAM" id="MobiDB-lite"/>
    </source>
</evidence>
<protein>
    <recommendedName>
        <fullName evidence="4">BZIP domain-containing protein</fullName>
    </recommendedName>
</protein>
<evidence type="ECO:0000313" key="2">
    <source>
        <dbReference type="EMBL" id="KAJ3098693.1"/>
    </source>
</evidence>